<sequence length="1245" mass="141961">MSTHSLDGPSFLDQRSHSRLGDIISEDSSEHELFCPLTGFNPFDITSNIHVEPINWVSLQQVYPSLSAHGGPTYIYPAQSYFALGTSRGSILIFNYKQFLQTTLIVPEIDLRSEVTQICTSFDGTHIAASYKSGDVAIWDLNRNIVDSDNSDQSQKVASILHITEHCSEKIVGIGFVGHRHTAIVVGDFSGKVLYHSGFRNHLWQMSYNSKPVMHFSSSEAKLLDISVSPPLSDSKLSDLHLIGILSNRTFGLISTSGQLMTHYLEKVVTYQGEEGHISWNSKTSGVAYGIDCSLTILRLSSDRMGQTLTVVQRMTWRCPESIKRVEWVLNDLLGILTVSNEFLIVSPIDEFKIINNIDLLPFDPLPPVNKHFSCMNKQLFLLTNYSLRIGKFVSWSDIILHYVQRVDYMKALEAIGFFVSTQTALASLLGLQEDVTIRKQQLEKPFKNVSLASIRFLLNSDRPKENSDNELFKLFNLIIMVDIILLDGEYQSDSLAEEIIELLSQSQKKFFFDALSNQIFKGRVRSLPPVLLTEVLTYYAEVKDKDTIERLVLVLNPQFLNIDLAVRLSKKFEMHETLLYVWNTALDDYITPFIDLLYKITGQDANCLLFRDASLSSGEQIYDYLCFILTGRQYPKSQLIEPIGKANEIKLRINYILFSGTLINWPLESHHKLHTCMKSSEEPAFPYMNALLAYNPRNFLSVLNEILEDPFLDDENTTPDEFALNKPTFAMKVNRQYIIDILTDILRESCINLHQVLIAIFIMRNISKYPQYVKLSNKTLNDLITLVCDCDDASLLGEAQRSLESLFAVHKPSISKRFISLLQERGFDRALFVVYRQSNQYSKMLDLRVHSPQLKSYPLSLYEVLDVCIRATNHDSIERSLTVSVIRENLEMIAHEETKLVVNLIESLHEDLHAGVLEFKSETTQRLYLQELFKADHGLRVSNKEMKYLYVKLMCKSGFFEELHQWLCSLDLNTIEVEKLLCILKEHEDLEGVITVQKRLGNFSKAIDEVIIFTNETFVNCSPITKAGIQNYIDLAIEICAESDRKEQVECWVKLLVFLIVSYGGDNELMKEVCSTSLQVVFHKLALLPPSKNQKGEEQHLGGVLTAALEKQELILMKVKDMRPVLNDIFISYQLDENLRNKILKIINDSSLDLVSKYHGELDSGWSIQKSECEICGKVAWGMGLDSDAFTLWKKARENQQTKDVNEQEEAYALVVFKCHHGFHVKCMENLGQKKGVFSCLICE</sequence>
<accession>A0A1G4MAU3</accession>
<dbReference type="InterPro" id="IPR015943">
    <property type="entry name" value="WD40/YVTN_repeat-like_dom_sf"/>
</dbReference>
<dbReference type="OrthoDB" id="289913at2759"/>
<dbReference type="OMA" id="NQLFFHQ"/>
<name>A0A1G4MAU3_LACFM</name>
<dbReference type="AlphaFoldDB" id="A0A1G4MAU3"/>
<gene>
    <name evidence="3" type="ORF">LAFE_0D02652G</name>
</gene>
<dbReference type="EMBL" id="LT598492">
    <property type="protein sequence ID" value="SCW00992.1"/>
    <property type="molecule type" value="Genomic_DNA"/>
</dbReference>
<dbReference type="InterPro" id="IPR036322">
    <property type="entry name" value="WD40_repeat_dom_sf"/>
</dbReference>
<evidence type="ECO:0000313" key="4">
    <source>
        <dbReference type="Proteomes" id="UP000190831"/>
    </source>
</evidence>
<dbReference type="Pfam" id="PF23413">
    <property type="entry name" value="zf_RING_Vps8_fungal"/>
    <property type="match status" value="1"/>
</dbReference>
<comment type="similarity">
    <text evidence="1">Belongs to the VPS8 family.</text>
</comment>
<dbReference type="InterPro" id="IPR045111">
    <property type="entry name" value="Vps41/Vps8"/>
</dbReference>
<feature type="domain" description="Vacuolar protein sorting-associated protein 8 central" evidence="2">
    <location>
        <begin position="512"/>
        <end position="707"/>
    </location>
</feature>
<dbReference type="PANTHER" id="PTHR12616:SF8">
    <property type="entry name" value="VACUOLAR PROTEIN SORTING-ASSOCIATED PROTEIN 8 HOMOLOG"/>
    <property type="match status" value="1"/>
</dbReference>
<evidence type="ECO:0000313" key="3">
    <source>
        <dbReference type="EMBL" id="SCW00992.1"/>
    </source>
</evidence>
<dbReference type="InterPro" id="IPR025941">
    <property type="entry name" value="Vps8_central_dom"/>
</dbReference>
<dbReference type="Pfam" id="PF23410">
    <property type="entry name" value="Beta-prop_VPS8"/>
    <property type="match status" value="1"/>
</dbReference>
<dbReference type="GO" id="GO:0030897">
    <property type="term" value="C:HOPS complex"/>
    <property type="evidence" value="ECO:0007669"/>
    <property type="project" value="TreeGrafter"/>
</dbReference>
<dbReference type="GO" id="GO:0006623">
    <property type="term" value="P:protein targeting to vacuole"/>
    <property type="evidence" value="ECO:0007669"/>
    <property type="project" value="InterPro"/>
</dbReference>
<dbReference type="Gene3D" id="2.130.10.10">
    <property type="entry name" value="YVTN repeat-like/Quinoprotein amine dehydrogenase"/>
    <property type="match status" value="1"/>
</dbReference>
<dbReference type="Proteomes" id="UP000190831">
    <property type="component" value="Chromosome D"/>
</dbReference>
<reference evidence="3" key="1">
    <citation type="submission" date="2016-03" db="EMBL/GenBank/DDBJ databases">
        <authorList>
            <person name="Devillers H."/>
        </authorList>
    </citation>
    <scope>NUCLEOTIDE SEQUENCE [LARGE SCALE GENOMIC DNA]</scope>
    <source>
        <strain evidence="3">CBS 6772</strain>
    </source>
</reference>
<dbReference type="GO" id="GO:0005770">
    <property type="term" value="C:late endosome"/>
    <property type="evidence" value="ECO:0007669"/>
    <property type="project" value="TreeGrafter"/>
</dbReference>
<dbReference type="Pfam" id="PF12816">
    <property type="entry name" value="TPR_Vps8"/>
    <property type="match status" value="1"/>
</dbReference>
<keyword evidence="4" id="KW-1185">Reference proteome</keyword>
<dbReference type="SUPFAM" id="SSF50978">
    <property type="entry name" value="WD40 repeat-like"/>
    <property type="match status" value="1"/>
</dbReference>
<evidence type="ECO:0000259" key="2">
    <source>
        <dbReference type="Pfam" id="PF12816"/>
    </source>
</evidence>
<organism evidence="3 4">
    <name type="scientific">Lachancea fermentati</name>
    <name type="common">Zygosaccharomyces fermentati</name>
    <dbReference type="NCBI Taxonomy" id="4955"/>
    <lineage>
        <taxon>Eukaryota</taxon>
        <taxon>Fungi</taxon>
        <taxon>Dikarya</taxon>
        <taxon>Ascomycota</taxon>
        <taxon>Saccharomycotina</taxon>
        <taxon>Saccharomycetes</taxon>
        <taxon>Saccharomycetales</taxon>
        <taxon>Saccharomycetaceae</taxon>
        <taxon>Lachancea</taxon>
    </lineage>
</organism>
<protein>
    <submittedName>
        <fullName evidence="3">LAFE_0D02652g1_1</fullName>
    </submittedName>
</protein>
<evidence type="ECO:0000256" key="1">
    <source>
        <dbReference type="ARBA" id="ARBA00009422"/>
    </source>
</evidence>
<proteinExistence type="inferred from homology"/>
<dbReference type="PANTHER" id="PTHR12616">
    <property type="entry name" value="VACUOLAR PROTEIN SORTING VPS41"/>
    <property type="match status" value="1"/>
</dbReference>
<dbReference type="STRING" id="4955.A0A1G4MAU3"/>
<dbReference type="GO" id="GO:0034058">
    <property type="term" value="P:endosomal vesicle fusion"/>
    <property type="evidence" value="ECO:0007669"/>
    <property type="project" value="TreeGrafter"/>
</dbReference>